<dbReference type="SUPFAM" id="SSF82199">
    <property type="entry name" value="SET domain"/>
    <property type="match status" value="1"/>
</dbReference>
<reference evidence="2" key="1">
    <citation type="journal article" date="2021" name="New Phytol.">
        <title>Evolutionary innovations through gain and loss of genes in the ectomycorrhizal Boletales.</title>
        <authorList>
            <person name="Wu G."/>
            <person name="Miyauchi S."/>
            <person name="Morin E."/>
            <person name="Kuo A."/>
            <person name="Drula E."/>
            <person name="Varga T."/>
            <person name="Kohler A."/>
            <person name="Feng B."/>
            <person name="Cao Y."/>
            <person name="Lipzen A."/>
            <person name="Daum C."/>
            <person name="Hundley H."/>
            <person name="Pangilinan J."/>
            <person name="Johnson J."/>
            <person name="Barry K."/>
            <person name="LaButti K."/>
            <person name="Ng V."/>
            <person name="Ahrendt S."/>
            <person name="Min B."/>
            <person name="Choi I.G."/>
            <person name="Park H."/>
            <person name="Plett J.M."/>
            <person name="Magnuson J."/>
            <person name="Spatafora J.W."/>
            <person name="Nagy L.G."/>
            <person name="Henrissat B."/>
            <person name="Grigoriev I.V."/>
            <person name="Yang Z.L."/>
            <person name="Xu J."/>
            <person name="Martin F.M."/>
        </authorList>
    </citation>
    <scope>NUCLEOTIDE SEQUENCE</scope>
    <source>
        <strain evidence="2">KKN 215</strain>
    </source>
</reference>
<dbReference type="OrthoDB" id="1028014at2759"/>
<dbReference type="AlphaFoldDB" id="A0A8K0UIC8"/>
<dbReference type="CDD" id="cd20071">
    <property type="entry name" value="SET_SMYD"/>
    <property type="match status" value="1"/>
</dbReference>
<gene>
    <name evidence="2" type="ORF">BXZ70DRAFT_897292</name>
</gene>
<dbReference type="InterPro" id="IPR046341">
    <property type="entry name" value="SET_dom_sf"/>
</dbReference>
<name>A0A8K0UIC8_9AGAR</name>
<dbReference type="GO" id="GO:0005634">
    <property type="term" value="C:nucleus"/>
    <property type="evidence" value="ECO:0007669"/>
    <property type="project" value="TreeGrafter"/>
</dbReference>
<proteinExistence type="predicted"/>
<organism evidence="2 3">
    <name type="scientific">Cristinia sonorae</name>
    <dbReference type="NCBI Taxonomy" id="1940300"/>
    <lineage>
        <taxon>Eukaryota</taxon>
        <taxon>Fungi</taxon>
        <taxon>Dikarya</taxon>
        <taxon>Basidiomycota</taxon>
        <taxon>Agaricomycotina</taxon>
        <taxon>Agaricomycetes</taxon>
        <taxon>Agaricomycetidae</taxon>
        <taxon>Agaricales</taxon>
        <taxon>Pleurotineae</taxon>
        <taxon>Stephanosporaceae</taxon>
        <taxon>Cristinia</taxon>
    </lineage>
</organism>
<dbReference type="Gene3D" id="2.170.270.10">
    <property type="entry name" value="SET domain"/>
    <property type="match status" value="1"/>
</dbReference>
<dbReference type="InterPro" id="IPR001214">
    <property type="entry name" value="SET_dom"/>
</dbReference>
<evidence type="ECO:0000313" key="3">
    <source>
        <dbReference type="Proteomes" id="UP000813824"/>
    </source>
</evidence>
<dbReference type="PANTHER" id="PTHR12197:SF294">
    <property type="entry name" value="POTENTIAL PROTEIN LYSINE METHYLTRANSFERASE SET6"/>
    <property type="match status" value="1"/>
</dbReference>
<comment type="caution">
    <text evidence="2">The sequence shown here is derived from an EMBL/GenBank/DDBJ whole genome shotgun (WGS) entry which is preliminary data.</text>
</comment>
<feature type="domain" description="SET" evidence="1">
    <location>
        <begin position="202"/>
        <end position="332"/>
    </location>
</feature>
<dbReference type="Proteomes" id="UP000813824">
    <property type="component" value="Unassembled WGS sequence"/>
</dbReference>
<dbReference type="InterPro" id="IPR050869">
    <property type="entry name" value="H3K4_H4K5_MeTrfase"/>
</dbReference>
<accession>A0A8K0UIC8</accession>
<dbReference type="PROSITE" id="PS50280">
    <property type="entry name" value="SET"/>
    <property type="match status" value="1"/>
</dbReference>
<evidence type="ECO:0000313" key="2">
    <source>
        <dbReference type="EMBL" id="KAH8093734.1"/>
    </source>
</evidence>
<evidence type="ECO:0000259" key="1">
    <source>
        <dbReference type="PROSITE" id="PS50280"/>
    </source>
</evidence>
<sequence>MTIPSSSKFMEIRTTPHAGRSYHSTVDLPENSCLMDISTPYAYTIYKQFRNEVCSECFRYDGGRRSFLTCREYSESAGLSFCNDQCRDQWLIREGADAVRLLARVESARQKGKQKVKGDALPRTSGTAEDIEREWEKVRRLEKSAKDVRKWRRIALDDFQADAARYVVLALHHLFQELSSVGHVSDLGGSCWRTFVSLQSSETIRIKQFPELLDDHISIYQVLRGLFTSDKDLARQIYDGRQPEPEELLFSDVITVENVRRILAVDAGNSFGIWERPLIDNSELLGFAVYPVPSFFNHDCSPNVQSSGHGRKLRFLTTRAVTSGEALCISYGHVESLPMKERKKVLLEGWFFDCVCRKCVSESGHAE</sequence>
<dbReference type="PANTHER" id="PTHR12197">
    <property type="entry name" value="HISTONE-LYSINE N-METHYLTRANSFERASE SMYD"/>
    <property type="match status" value="1"/>
</dbReference>
<keyword evidence="3" id="KW-1185">Reference proteome</keyword>
<dbReference type="EMBL" id="JAEVFJ010000028">
    <property type="protein sequence ID" value="KAH8093734.1"/>
    <property type="molecule type" value="Genomic_DNA"/>
</dbReference>
<dbReference type="Pfam" id="PF00856">
    <property type="entry name" value="SET"/>
    <property type="match status" value="1"/>
</dbReference>
<protein>
    <submittedName>
        <fullName evidence="2">SET domain-containing protein</fullName>
    </submittedName>
</protein>